<protein>
    <submittedName>
        <fullName evidence="1">Uncharacterized protein</fullName>
    </submittedName>
</protein>
<dbReference type="RefSeq" id="WP_184395464.1">
    <property type="nucleotide sequence ID" value="NZ_BAAAJD010000060.1"/>
</dbReference>
<dbReference type="EMBL" id="JACHDB010000001">
    <property type="protein sequence ID" value="MBB5434669.1"/>
    <property type="molecule type" value="Genomic_DNA"/>
</dbReference>
<organism evidence="1 2">
    <name type="scientific">Nocardiopsis composta</name>
    <dbReference type="NCBI Taxonomy" id="157465"/>
    <lineage>
        <taxon>Bacteria</taxon>
        <taxon>Bacillati</taxon>
        <taxon>Actinomycetota</taxon>
        <taxon>Actinomycetes</taxon>
        <taxon>Streptosporangiales</taxon>
        <taxon>Nocardiopsidaceae</taxon>
        <taxon>Nocardiopsis</taxon>
    </lineage>
</organism>
<reference evidence="1 2" key="1">
    <citation type="submission" date="2020-08" db="EMBL/GenBank/DDBJ databases">
        <title>Sequencing the genomes of 1000 actinobacteria strains.</title>
        <authorList>
            <person name="Klenk H.-P."/>
        </authorList>
    </citation>
    <scope>NUCLEOTIDE SEQUENCE [LARGE SCALE GENOMIC DNA]</scope>
    <source>
        <strain evidence="1 2">DSM 44551</strain>
    </source>
</reference>
<gene>
    <name evidence="1" type="ORF">HDA36_004753</name>
</gene>
<accession>A0A7W8QR95</accession>
<proteinExistence type="predicted"/>
<evidence type="ECO:0000313" key="1">
    <source>
        <dbReference type="EMBL" id="MBB5434669.1"/>
    </source>
</evidence>
<name>A0A7W8QR95_9ACTN</name>
<evidence type="ECO:0000313" key="2">
    <source>
        <dbReference type="Proteomes" id="UP000572635"/>
    </source>
</evidence>
<sequence>MAVTEGPADAGYGQAATAAFEIQVQLSTRVGCRTLGRSEGILREALYSLHSMFEIVRDVLETRDLAGAAAAGDRDAAAVLECADELLEGALRPFLDRWHPLLAAYEGRRPEGRSVVEHEGRWERAEEFRAALRDLGDRLTEVNRKLAGISGTDLEPPLPAR</sequence>
<keyword evidence="2" id="KW-1185">Reference proteome</keyword>
<dbReference type="Proteomes" id="UP000572635">
    <property type="component" value="Unassembled WGS sequence"/>
</dbReference>
<dbReference type="AlphaFoldDB" id="A0A7W8QR95"/>
<comment type="caution">
    <text evidence="1">The sequence shown here is derived from an EMBL/GenBank/DDBJ whole genome shotgun (WGS) entry which is preliminary data.</text>
</comment>